<gene>
    <name evidence="1" type="ORF">K488DRAFT_57087</name>
</gene>
<reference evidence="1" key="2">
    <citation type="journal article" date="2022" name="New Phytol.">
        <title>Evolutionary transition to the ectomycorrhizal habit in the genomes of a hyperdiverse lineage of mushroom-forming fungi.</title>
        <authorList>
            <person name="Looney B."/>
            <person name="Miyauchi S."/>
            <person name="Morin E."/>
            <person name="Drula E."/>
            <person name="Courty P.E."/>
            <person name="Kohler A."/>
            <person name="Kuo A."/>
            <person name="LaButti K."/>
            <person name="Pangilinan J."/>
            <person name="Lipzen A."/>
            <person name="Riley R."/>
            <person name="Andreopoulos W."/>
            <person name="He G."/>
            <person name="Johnson J."/>
            <person name="Nolan M."/>
            <person name="Tritt A."/>
            <person name="Barry K.W."/>
            <person name="Grigoriev I.V."/>
            <person name="Nagy L.G."/>
            <person name="Hibbett D."/>
            <person name="Henrissat B."/>
            <person name="Matheny P.B."/>
            <person name="Labbe J."/>
            <person name="Martin F.M."/>
        </authorList>
    </citation>
    <scope>NUCLEOTIDE SEQUENCE</scope>
    <source>
        <strain evidence="1">EC-137</strain>
    </source>
</reference>
<dbReference type="EMBL" id="MU273696">
    <property type="protein sequence ID" value="KAI0029139.1"/>
    <property type="molecule type" value="Genomic_DNA"/>
</dbReference>
<reference evidence="1" key="1">
    <citation type="submission" date="2021-02" db="EMBL/GenBank/DDBJ databases">
        <authorList>
            <consortium name="DOE Joint Genome Institute"/>
            <person name="Ahrendt S."/>
            <person name="Looney B.P."/>
            <person name="Miyauchi S."/>
            <person name="Morin E."/>
            <person name="Drula E."/>
            <person name="Courty P.E."/>
            <person name="Chicoki N."/>
            <person name="Fauchery L."/>
            <person name="Kohler A."/>
            <person name="Kuo A."/>
            <person name="Labutti K."/>
            <person name="Pangilinan J."/>
            <person name="Lipzen A."/>
            <person name="Riley R."/>
            <person name="Andreopoulos W."/>
            <person name="He G."/>
            <person name="Johnson J."/>
            <person name="Barry K.W."/>
            <person name="Grigoriev I.V."/>
            <person name="Nagy L."/>
            <person name="Hibbett D."/>
            <person name="Henrissat B."/>
            <person name="Matheny P.B."/>
            <person name="Labbe J."/>
            <person name="Martin F."/>
        </authorList>
    </citation>
    <scope>NUCLEOTIDE SEQUENCE</scope>
    <source>
        <strain evidence="1">EC-137</strain>
    </source>
</reference>
<feature type="non-terminal residue" evidence="1">
    <location>
        <position position="1"/>
    </location>
</feature>
<keyword evidence="2" id="KW-1185">Reference proteome</keyword>
<protein>
    <submittedName>
        <fullName evidence="1">Alpha/Beta hydrolase protein</fullName>
    </submittedName>
</protein>
<organism evidence="1 2">
    <name type="scientific">Vararia minispora EC-137</name>
    <dbReference type="NCBI Taxonomy" id="1314806"/>
    <lineage>
        <taxon>Eukaryota</taxon>
        <taxon>Fungi</taxon>
        <taxon>Dikarya</taxon>
        <taxon>Basidiomycota</taxon>
        <taxon>Agaricomycotina</taxon>
        <taxon>Agaricomycetes</taxon>
        <taxon>Russulales</taxon>
        <taxon>Lachnocladiaceae</taxon>
        <taxon>Vararia</taxon>
    </lineage>
</organism>
<evidence type="ECO:0000313" key="2">
    <source>
        <dbReference type="Proteomes" id="UP000814128"/>
    </source>
</evidence>
<keyword evidence="1" id="KW-0378">Hydrolase</keyword>
<evidence type="ECO:0000313" key="1">
    <source>
        <dbReference type="EMBL" id="KAI0029139.1"/>
    </source>
</evidence>
<accession>A0ACB8QBG6</accession>
<comment type="caution">
    <text evidence="1">The sequence shown here is derived from an EMBL/GenBank/DDBJ whole genome shotgun (WGS) entry which is preliminary data.</text>
</comment>
<sequence length="210" mass="22729">RARAGQTARTPILLGTMRDDGSITAANLTSLEMFIQTLGPGGTALTPDELRAVYPNRTDAQILQDAARDDALTCPEHLFADALIESGVASVFRYIYGAVFADNQPFPNAGAWHTSELPELFGTFNHSTATTAEAELSRTFQTALANFVKDPTARPAPGWPEYVPGNTSRTLAEIAFHGNVGLDNFVQLVMSDSVDRPCLALWDGLRDFNL</sequence>
<dbReference type="Proteomes" id="UP000814128">
    <property type="component" value="Unassembled WGS sequence"/>
</dbReference>
<proteinExistence type="predicted"/>
<name>A0ACB8QBG6_9AGAM</name>